<dbReference type="EMBL" id="CP023777">
    <property type="protein sequence ID" value="ATL46045.1"/>
    <property type="molecule type" value="Genomic_DNA"/>
</dbReference>
<evidence type="ECO:0000313" key="3">
    <source>
        <dbReference type="Proteomes" id="UP000220133"/>
    </source>
</evidence>
<dbReference type="InterPro" id="IPR013901">
    <property type="entry name" value="Anthrone_oxy"/>
</dbReference>
<dbReference type="Proteomes" id="UP000220133">
    <property type="component" value="Chromosome"/>
</dbReference>
<keyword evidence="1" id="KW-0812">Transmembrane</keyword>
<dbReference type="KEGG" id="cbae:COR50_02080"/>
<accession>A0A291QQ48</accession>
<feature type="transmembrane region" description="Helical" evidence="1">
    <location>
        <begin position="7"/>
        <end position="27"/>
    </location>
</feature>
<feature type="transmembrane region" description="Helical" evidence="1">
    <location>
        <begin position="138"/>
        <end position="158"/>
    </location>
</feature>
<name>A0A291QQ48_9BACT</name>
<evidence type="ECO:0000313" key="2">
    <source>
        <dbReference type="EMBL" id="ATL46045.1"/>
    </source>
</evidence>
<dbReference type="Pfam" id="PF08592">
    <property type="entry name" value="Anthrone_oxy"/>
    <property type="match status" value="1"/>
</dbReference>
<gene>
    <name evidence="2" type="ORF">COR50_02080</name>
</gene>
<keyword evidence="1" id="KW-0472">Membrane</keyword>
<proteinExistence type="predicted"/>
<keyword evidence="1" id="KW-1133">Transmembrane helix</keyword>
<feature type="transmembrane region" description="Helical" evidence="1">
    <location>
        <begin position="81"/>
        <end position="103"/>
    </location>
</feature>
<dbReference type="AlphaFoldDB" id="A0A291QQ48"/>
<reference evidence="2 3" key="1">
    <citation type="submission" date="2017-10" db="EMBL/GenBank/DDBJ databases">
        <title>Paenichitinophaga pekingensis gen. nov., sp. nov., isolated from activated sludge.</title>
        <authorList>
            <person name="Jin D."/>
            <person name="Kong X."/>
            <person name="Deng Y."/>
            <person name="Bai Z."/>
        </authorList>
    </citation>
    <scope>NUCLEOTIDE SEQUENCE [LARGE SCALE GENOMIC DNA]</scope>
    <source>
        <strain evidence="2 3">13</strain>
    </source>
</reference>
<organism evidence="2 3">
    <name type="scientific">Chitinophaga caeni</name>
    <dbReference type="NCBI Taxonomy" id="2029983"/>
    <lineage>
        <taxon>Bacteria</taxon>
        <taxon>Pseudomonadati</taxon>
        <taxon>Bacteroidota</taxon>
        <taxon>Chitinophagia</taxon>
        <taxon>Chitinophagales</taxon>
        <taxon>Chitinophagaceae</taxon>
        <taxon>Chitinophaga</taxon>
    </lineage>
</organism>
<feature type="transmembrane region" description="Helical" evidence="1">
    <location>
        <begin position="53"/>
        <end position="74"/>
    </location>
</feature>
<protein>
    <recommendedName>
        <fullName evidence="4">DUF1772 domain-containing protein</fullName>
    </recommendedName>
</protein>
<dbReference type="RefSeq" id="WP_098192435.1">
    <property type="nucleotide sequence ID" value="NZ_CP023777.1"/>
</dbReference>
<keyword evidence="3" id="KW-1185">Reference proteome</keyword>
<dbReference type="OrthoDB" id="772592at2"/>
<sequence>MGLTSSIISIITCGLIAGIFFAFSIAINPAFSKLDDLAYIKAMQHINESIQNLLFLACFLLPCFLLPVSAWLNFKQGAIAAAWLFTIAALLYIIGVFGLTIAVNVPLNNQLATLTIHGEQLSIVRHQFSGKWNLAHTWRTALSIVVFIINILALCAMFKGTPAGVIKTA</sequence>
<evidence type="ECO:0008006" key="4">
    <source>
        <dbReference type="Google" id="ProtNLM"/>
    </source>
</evidence>
<evidence type="ECO:0000256" key="1">
    <source>
        <dbReference type="SAM" id="Phobius"/>
    </source>
</evidence>